<organism evidence="1">
    <name type="scientific">Anguilla anguilla</name>
    <name type="common">European freshwater eel</name>
    <name type="synonym">Muraena anguilla</name>
    <dbReference type="NCBI Taxonomy" id="7936"/>
    <lineage>
        <taxon>Eukaryota</taxon>
        <taxon>Metazoa</taxon>
        <taxon>Chordata</taxon>
        <taxon>Craniata</taxon>
        <taxon>Vertebrata</taxon>
        <taxon>Euteleostomi</taxon>
        <taxon>Actinopterygii</taxon>
        <taxon>Neopterygii</taxon>
        <taxon>Teleostei</taxon>
        <taxon>Anguilliformes</taxon>
        <taxon>Anguillidae</taxon>
        <taxon>Anguilla</taxon>
    </lineage>
</organism>
<proteinExistence type="predicted"/>
<protein>
    <submittedName>
        <fullName evidence="1">Uncharacterized protein</fullName>
    </submittedName>
</protein>
<evidence type="ECO:0000313" key="1">
    <source>
        <dbReference type="EMBL" id="JAH89369.1"/>
    </source>
</evidence>
<sequence>MQAPIVHRPMDLPVSVSTGIVRIQSKAMRLIHAPHCGALIKLFTQKPPVQHLFNWLRQAIDCGCSKTNGIHGTSWFLSH</sequence>
<name>A0A0E9WG56_ANGAN</name>
<reference evidence="1" key="1">
    <citation type="submission" date="2014-11" db="EMBL/GenBank/DDBJ databases">
        <authorList>
            <person name="Amaro Gonzalez C."/>
        </authorList>
    </citation>
    <scope>NUCLEOTIDE SEQUENCE</scope>
</reference>
<accession>A0A0E9WG56</accession>
<dbReference type="AlphaFoldDB" id="A0A0E9WG56"/>
<reference evidence="1" key="2">
    <citation type="journal article" date="2015" name="Fish Shellfish Immunol.">
        <title>Early steps in the European eel (Anguilla anguilla)-Vibrio vulnificus interaction in the gills: Role of the RtxA13 toxin.</title>
        <authorList>
            <person name="Callol A."/>
            <person name="Pajuelo D."/>
            <person name="Ebbesson L."/>
            <person name="Teles M."/>
            <person name="MacKenzie S."/>
            <person name="Amaro C."/>
        </authorList>
    </citation>
    <scope>NUCLEOTIDE SEQUENCE</scope>
</reference>
<dbReference type="EMBL" id="GBXM01019208">
    <property type="protein sequence ID" value="JAH89369.1"/>
    <property type="molecule type" value="Transcribed_RNA"/>
</dbReference>